<accession>A0A2V2MZD7</accession>
<dbReference type="GO" id="GO:0005829">
    <property type="term" value="C:cytosol"/>
    <property type="evidence" value="ECO:0007669"/>
    <property type="project" value="TreeGrafter"/>
</dbReference>
<dbReference type="GO" id="GO:0051782">
    <property type="term" value="P:negative regulation of cell division"/>
    <property type="evidence" value="ECO:0007669"/>
    <property type="project" value="TreeGrafter"/>
</dbReference>
<evidence type="ECO:0000256" key="2">
    <source>
        <dbReference type="ARBA" id="ARBA00022840"/>
    </source>
</evidence>
<evidence type="ECO:0000259" key="3">
    <source>
        <dbReference type="Pfam" id="PF01656"/>
    </source>
</evidence>
<dbReference type="Pfam" id="PF01656">
    <property type="entry name" value="CbiA"/>
    <property type="match status" value="1"/>
</dbReference>
<keyword evidence="2" id="KW-0067">ATP-binding</keyword>
<reference evidence="4 5" key="1">
    <citation type="submission" date="2018-05" db="EMBL/GenBank/DDBJ databases">
        <title>Draft genome of Methanospirillum lacunae Ki8-1.</title>
        <authorList>
            <person name="Dueholm M.S."/>
            <person name="Nielsen P.H."/>
            <person name="Bakmann L.F."/>
            <person name="Otzen D.E."/>
        </authorList>
    </citation>
    <scope>NUCLEOTIDE SEQUENCE [LARGE SCALE GENOMIC DNA]</scope>
    <source>
        <strain evidence="4 5">Ki8-1</strain>
    </source>
</reference>
<proteinExistence type="predicted"/>
<gene>
    <name evidence="4" type="ORF">DK846_12605</name>
</gene>
<dbReference type="SUPFAM" id="SSF52540">
    <property type="entry name" value="P-loop containing nucleoside triphosphate hydrolases"/>
    <property type="match status" value="1"/>
</dbReference>
<dbReference type="PANTHER" id="PTHR43384:SF6">
    <property type="entry name" value="SEPTUM SITE-DETERMINING PROTEIN MIND HOMOLOG, CHLOROPLASTIC"/>
    <property type="match status" value="1"/>
</dbReference>
<dbReference type="GO" id="GO:0016887">
    <property type="term" value="F:ATP hydrolysis activity"/>
    <property type="evidence" value="ECO:0007669"/>
    <property type="project" value="TreeGrafter"/>
</dbReference>
<dbReference type="InterPro" id="IPR050625">
    <property type="entry name" value="ParA/MinD_ATPase"/>
</dbReference>
<dbReference type="GO" id="GO:0005524">
    <property type="term" value="F:ATP binding"/>
    <property type="evidence" value="ECO:0007669"/>
    <property type="project" value="UniProtKB-KW"/>
</dbReference>
<keyword evidence="1" id="KW-0547">Nucleotide-binding</keyword>
<dbReference type="RefSeq" id="WP_109969299.1">
    <property type="nucleotide sequence ID" value="NZ_CP176093.1"/>
</dbReference>
<dbReference type="PIRSF" id="PIRSF005647">
    <property type="entry name" value="CooC"/>
    <property type="match status" value="1"/>
</dbReference>
<evidence type="ECO:0000256" key="1">
    <source>
        <dbReference type="ARBA" id="ARBA00022741"/>
    </source>
</evidence>
<dbReference type="InterPro" id="IPR027417">
    <property type="entry name" value="P-loop_NTPase"/>
</dbReference>
<evidence type="ECO:0000313" key="4">
    <source>
        <dbReference type="EMBL" id="PWR71680.1"/>
    </source>
</evidence>
<dbReference type="InterPro" id="IPR014433">
    <property type="entry name" value="CooC"/>
</dbReference>
<dbReference type="GO" id="GO:0009898">
    <property type="term" value="C:cytoplasmic side of plasma membrane"/>
    <property type="evidence" value="ECO:0007669"/>
    <property type="project" value="TreeGrafter"/>
</dbReference>
<organism evidence="4 5">
    <name type="scientific">Methanospirillum lacunae</name>
    <dbReference type="NCBI Taxonomy" id="668570"/>
    <lineage>
        <taxon>Archaea</taxon>
        <taxon>Methanobacteriati</taxon>
        <taxon>Methanobacteriota</taxon>
        <taxon>Stenosarchaea group</taxon>
        <taxon>Methanomicrobia</taxon>
        <taxon>Methanomicrobiales</taxon>
        <taxon>Methanospirillaceae</taxon>
        <taxon>Methanospirillum</taxon>
    </lineage>
</organism>
<keyword evidence="5" id="KW-1185">Reference proteome</keyword>
<dbReference type="Gene3D" id="3.40.50.300">
    <property type="entry name" value="P-loop containing nucleotide triphosphate hydrolases"/>
    <property type="match status" value="1"/>
</dbReference>
<sequence>MDDSDRKTRIYETAGELQRKARSGENGFRVVITGKGGVGKTTITAILSHLFVKQGFSTLAVDEDPQMNLPYALGVPTSEEIVPITGNLDYIEEKTGARPGSGWGLMMSLNPDVSDVVERFGMKGPGDMNILVMGTVVQAAAGCLCPENTLLDSVIRYINLREGEVILLDTQAGVEHFGRALARGFGQALLVTDPTFNAVQVVKKAVQLAQDLDIKRRYLVINRVRSERDIKKVYSILGDTVDLFSGMFYLPYESEMLECEPDVRGIIGTESGFVAGVEEIRRELEACCQGYDGVVPDDSPG</sequence>
<feature type="domain" description="CobQ/CobB/MinD/ParA nucleotide binding" evidence="3">
    <location>
        <begin position="30"/>
        <end position="240"/>
    </location>
</feature>
<evidence type="ECO:0000313" key="5">
    <source>
        <dbReference type="Proteomes" id="UP000245657"/>
    </source>
</evidence>
<dbReference type="PANTHER" id="PTHR43384">
    <property type="entry name" value="SEPTUM SITE-DETERMINING PROTEIN MIND HOMOLOG, CHLOROPLASTIC-RELATED"/>
    <property type="match status" value="1"/>
</dbReference>
<protein>
    <submittedName>
        <fullName evidence="4">Carbon monoxide dehydrogenase</fullName>
    </submittedName>
</protein>
<name>A0A2V2MZD7_9EURY</name>
<dbReference type="GeneID" id="97550152"/>
<dbReference type="OrthoDB" id="31168at2157"/>
<dbReference type="InterPro" id="IPR002586">
    <property type="entry name" value="CobQ/CobB/MinD/ParA_Nub-bd_dom"/>
</dbReference>
<dbReference type="AlphaFoldDB" id="A0A2V2MZD7"/>
<dbReference type="EMBL" id="QGMY01000008">
    <property type="protein sequence ID" value="PWR71680.1"/>
    <property type="molecule type" value="Genomic_DNA"/>
</dbReference>
<comment type="caution">
    <text evidence="4">The sequence shown here is derived from an EMBL/GenBank/DDBJ whole genome shotgun (WGS) entry which is preliminary data.</text>
</comment>
<dbReference type="Proteomes" id="UP000245657">
    <property type="component" value="Unassembled WGS sequence"/>
</dbReference>